<dbReference type="InterPro" id="IPR032465">
    <property type="entry name" value="ACMSD"/>
</dbReference>
<reference evidence="3 4" key="1">
    <citation type="journal article" date="2016" name="Nat. Commun.">
        <title>Thousands of microbial genomes shed light on interconnected biogeochemical processes in an aquifer system.</title>
        <authorList>
            <person name="Anantharaman K."/>
            <person name="Brown C.T."/>
            <person name="Hug L.A."/>
            <person name="Sharon I."/>
            <person name="Castelle C.J."/>
            <person name="Probst A.J."/>
            <person name="Thomas B.C."/>
            <person name="Singh A."/>
            <person name="Wilkins M.J."/>
            <person name="Karaoz U."/>
            <person name="Brodie E.L."/>
            <person name="Williams K.H."/>
            <person name="Hubbard S.S."/>
            <person name="Banfield J.F."/>
        </authorList>
    </citation>
    <scope>NUCLEOTIDE SEQUENCE [LARGE SCALE GENOMIC DNA]</scope>
    <source>
        <strain evidence="4">RIFCSPLOWO2_12_FULL_64_10</strain>
    </source>
</reference>
<dbReference type="EMBL" id="MFKF01000289">
    <property type="protein sequence ID" value="OGG46655.1"/>
    <property type="molecule type" value="Genomic_DNA"/>
</dbReference>
<organism evidence="3 4">
    <name type="scientific">Handelsmanbacteria sp. (strain RIFCSPLOWO2_12_FULL_64_10)</name>
    <dbReference type="NCBI Taxonomy" id="1817868"/>
    <lineage>
        <taxon>Bacteria</taxon>
        <taxon>Candidatus Handelsmaniibacteriota</taxon>
    </lineage>
</organism>
<evidence type="ECO:0000259" key="2">
    <source>
        <dbReference type="Pfam" id="PF04909"/>
    </source>
</evidence>
<evidence type="ECO:0000313" key="3">
    <source>
        <dbReference type="EMBL" id="OGG46655.1"/>
    </source>
</evidence>
<keyword evidence="1" id="KW-0456">Lyase</keyword>
<feature type="domain" description="Amidohydrolase-related" evidence="2">
    <location>
        <begin position="128"/>
        <end position="373"/>
    </location>
</feature>
<dbReference type="InterPro" id="IPR006680">
    <property type="entry name" value="Amidohydro-rel"/>
</dbReference>
<dbReference type="GO" id="GO:0005737">
    <property type="term" value="C:cytoplasm"/>
    <property type="evidence" value="ECO:0007669"/>
    <property type="project" value="TreeGrafter"/>
</dbReference>
<dbReference type="PANTHER" id="PTHR21240">
    <property type="entry name" value="2-AMINO-3-CARBOXYLMUCONATE-6-SEMIALDEHYDE DECARBOXYLASE"/>
    <property type="match status" value="1"/>
</dbReference>
<dbReference type="GO" id="GO:0019748">
    <property type="term" value="P:secondary metabolic process"/>
    <property type="evidence" value="ECO:0007669"/>
    <property type="project" value="TreeGrafter"/>
</dbReference>
<dbReference type="InterPro" id="IPR032466">
    <property type="entry name" value="Metal_Hydrolase"/>
</dbReference>
<dbReference type="GO" id="GO:0016787">
    <property type="term" value="F:hydrolase activity"/>
    <property type="evidence" value="ECO:0007669"/>
    <property type="project" value="InterPro"/>
</dbReference>
<evidence type="ECO:0000256" key="1">
    <source>
        <dbReference type="ARBA" id="ARBA00023239"/>
    </source>
</evidence>
<evidence type="ECO:0000313" key="4">
    <source>
        <dbReference type="Proteomes" id="UP000178606"/>
    </source>
</evidence>
<dbReference type="GO" id="GO:0016831">
    <property type="term" value="F:carboxy-lyase activity"/>
    <property type="evidence" value="ECO:0007669"/>
    <property type="project" value="InterPro"/>
</dbReference>
<dbReference type="PANTHER" id="PTHR21240:SF28">
    <property type="entry name" value="ISO-OROTATE DECARBOXYLASE (EUROFUNG)"/>
    <property type="match status" value="1"/>
</dbReference>
<gene>
    <name evidence="3" type="ORF">A3F84_07375</name>
</gene>
<sequence>MILDSHAYCFPPADPPAGHASGAEHLRLVQAAHAWHHQPAWRVRDRAPASSRPLDPDGGYDLPNLPDVSFRVDHARGRVVWTADGEDCTKQFYPPNLRHLEFTPHSLIAEMDYAGVDLTLLHTNPFLGRDSAYQAECVRLYPDRLRSMAPADEWRIPTETDAVIGELTAAIAQHGLHAVKFNARLAYIDRTDPWDDGPYRPFWEAAVSLKVPIFFTLGAGRAEIAGGASVQDLRAGYLSEQRVLLRWMERYPEAVCSLTHGFPWRAFLEEDRIVLPDAIWDPFKNPNCHMEVCFPVRIGDLFDFPYREVWSALKAMVEHIGPDRLLWGTDMPFQNRFCTYRQSRAWIENYCDFLSKEDLQKIMGGAAARILGL</sequence>
<dbReference type="Pfam" id="PF04909">
    <property type="entry name" value="Amidohydro_2"/>
    <property type="match status" value="1"/>
</dbReference>
<dbReference type="AlphaFoldDB" id="A0A1F6CBP5"/>
<dbReference type="SUPFAM" id="SSF51556">
    <property type="entry name" value="Metallo-dependent hydrolases"/>
    <property type="match status" value="1"/>
</dbReference>
<protein>
    <recommendedName>
        <fullName evidence="2">Amidohydrolase-related domain-containing protein</fullName>
    </recommendedName>
</protein>
<dbReference type="Gene3D" id="3.20.20.140">
    <property type="entry name" value="Metal-dependent hydrolases"/>
    <property type="match status" value="1"/>
</dbReference>
<accession>A0A1F6CBP5</accession>
<name>A0A1F6CBP5_HANXR</name>
<proteinExistence type="predicted"/>
<comment type="caution">
    <text evidence="3">The sequence shown here is derived from an EMBL/GenBank/DDBJ whole genome shotgun (WGS) entry which is preliminary data.</text>
</comment>
<dbReference type="Proteomes" id="UP000178606">
    <property type="component" value="Unassembled WGS sequence"/>
</dbReference>